<dbReference type="Proteomes" id="UP000887116">
    <property type="component" value="Unassembled WGS sequence"/>
</dbReference>
<keyword evidence="3" id="KW-1185">Reference proteome</keyword>
<protein>
    <submittedName>
        <fullName evidence="2">Uncharacterized protein</fullName>
    </submittedName>
</protein>
<name>A0A8X6F635_TRICU</name>
<feature type="chain" id="PRO_5036496384" evidence="1">
    <location>
        <begin position="18"/>
        <end position="96"/>
    </location>
</feature>
<dbReference type="AlphaFoldDB" id="A0A8X6F635"/>
<accession>A0A8X6F635</accession>
<sequence length="96" mass="10587">MARWWGLVHIEKSLASALTVPGSTLRGFPRCLALKKPPAVPLGTLEKCGYSGTAMELEAIRVFAKKGDKYRENRFASYGEKRSTSFASRGSEFFLG</sequence>
<organism evidence="2 3">
    <name type="scientific">Trichonephila clavata</name>
    <name type="common">Joro spider</name>
    <name type="synonym">Nephila clavata</name>
    <dbReference type="NCBI Taxonomy" id="2740835"/>
    <lineage>
        <taxon>Eukaryota</taxon>
        <taxon>Metazoa</taxon>
        <taxon>Ecdysozoa</taxon>
        <taxon>Arthropoda</taxon>
        <taxon>Chelicerata</taxon>
        <taxon>Arachnida</taxon>
        <taxon>Araneae</taxon>
        <taxon>Araneomorphae</taxon>
        <taxon>Entelegynae</taxon>
        <taxon>Araneoidea</taxon>
        <taxon>Nephilidae</taxon>
        <taxon>Trichonephila</taxon>
    </lineage>
</organism>
<comment type="caution">
    <text evidence="2">The sequence shown here is derived from an EMBL/GenBank/DDBJ whole genome shotgun (WGS) entry which is preliminary data.</text>
</comment>
<reference evidence="2" key="1">
    <citation type="submission" date="2020-07" db="EMBL/GenBank/DDBJ databases">
        <title>Multicomponent nature underlies the extraordinary mechanical properties of spider dragline silk.</title>
        <authorList>
            <person name="Kono N."/>
            <person name="Nakamura H."/>
            <person name="Mori M."/>
            <person name="Yoshida Y."/>
            <person name="Ohtoshi R."/>
            <person name="Malay A.D."/>
            <person name="Moran D.A.P."/>
            <person name="Tomita M."/>
            <person name="Numata K."/>
            <person name="Arakawa K."/>
        </authorList>
    </citation>
    <scope>NUCLEOTIDE SEQUENCE</scope>
</reference>
<feature type="signal peptide" evidence="1">
    <location>
        <begin position="1"/>
        <end position="17"/>
    </location>
</feature>
<proteinExistence type="predicted"/>
<keyword evidence="1" id="KW-0732">Signal</keyword>
<gene>
    <name evidence="2" type="ORF">TNCT_409271</name>
</gene>
<dbReference type="EMBL" id="BMAO01030955">
    <property type="protein sequence ID" value="GFQ71392.1"/>
    <property type="molecule type" value="Genomic_DNA"/>
</dbReference>
<evidence type="ECO:0000256" key="1">
    <source>
        <dbReference type="SAM" id="SignalP"/>
    </source>
</evidence>
<evidence type="ECO:0000313" key="2">
    <source>
        <dbReference type="EMBL" id="GFQ71392.1"/>
    </source>
</evidence>
<evidence type="ECO:0000313" key="3">
    <source>
        <dbReference type="Proteomes" id="UP000887116"/>
    </source>
</evidence>